<reference evidence="3" key="1">
    <citation type="submission" date="2022-04" db="EMBL/GenBank/DDBJ databases">
        <title>Mucilaginibacter sp. RS28 isolated from freshwater.</title>
        <authorList>
            <person name="Ko S.-R."/>
        </authorList>
    </citation>
    <scope>NUCLEOTIDE SEQUENCE</scope>
    <source>
        <strain evidence="3">RS28</strain>
    </source>
</reference>
<organism evidence="3 4">
    <name type="scientific">Mucilaginibacter straminoryzae</name>
    <dbReference type="NCBI Taxonomy" id="2932774"/>
    <lineage>
        <taxon>Bacteria</taxon>
        <taxon>Pseudomonadati</taxon>
        <taxon>Bacteroidota</taxon>
        <taxon>Sphingobacteriia</taxon>
        <taxon>Sphingobacteriales</taxon>
        <taxon>Sphingobacteriaceae</taxon>
        <taxon>Mucilaginibacter</taxon>
    </lineage>
</organism>
<evidence type="ECO:0000256" key="2">
    <source>
        <dbReference type="SAM" id="SignalP"/>
    </source>
</evidence>
<protein>
    <submittedName>
        <fullName evidence="3">Conjugal transfer protein TraI</fullName>
    </submittedName>
</protein>
<gene>
    <name evidence="3" type="ORF">MUY27_00225</name>
</gene>
<evidence type="ECO:0000256" key="1">
    <source>
        <dbReference type="SAM" id="Coils"/>
    </source>
</evidence>
<feature type="chain" id="PRO_5040735676" evidence="2">
    <location>
        <begin position="25"/>
        <end position="225"/>
    </location>
</feature>
<dbReference type="RefSeq" id="WP_245127948.1">
    <property type="nucleotide sequence ID" value="NZ_JALJEJ010000001.1"/>
</dbReference>
<sequence length="225" mass="25389">MKRTLITTGLLLTLLGIGMPKADAQIPIVSLVSSAIKKVIVALDIKVQQLQNQTIQLQQAEQQLENSKTLASFKDINGWLGKEKDLFSKYYSEMQQVRQVIAGYSEVKQVISRQAQLVAEYRKAWNLFQQDKNFSADELRYMSSVYNGILAESLQNLQELTATVTSFSAQMEDGERMERIKKIAAAMQHNLDDLRQFNTAGVDLSLQRSIAARNTAQVRQLYGIN</sequence>
<keyword evidence="2" id="KW-0732">Signal</keyword>
<feature type="coiled-coil region" evidence="1">
    <location>
        <begin position="40"/>
        <end position="70"/>
    </location>
</feature>
<proteinExistence type="predicted"/>
<evidence type="ECO:0000313" key="3">
    <source>
        <dbReference type="EMBL" id="MCJ8208110.1"/>
    </source>
</evidence>
<comment type="caution">
    <text evidence="3">The sequence shown here is derived from an EMBL/GenBank/DDBJ whole genome shotgun (WGS) entry which is preliminary data.</text>
</comment>
<accession>A0A9X2B7V9</accession>
<keyword evidence="4" id="KW-1185">Reference proteome</keyword>
<dbReference type="EMBL" id="JALJEJ010000001">
    <property type="protein sequence ID" value="MCJ8208110.1"/>
    <property type="molecule type" value="Genomic_DNA"/>
</dbReference>
<dbReference type="Proteomes" id="UP001139450">
    <property type="component" value="Unassembled WGS sequence"/>
</dbReference>
<name>A0A9X2B7V9_9SPHI</name>
<keyword evidence="1" id="KW-0175">Coiled coil</keyword>
<evidence type="ECO:0000313" key="4">
    <source>
        <dbReference type="Proteomes" id="UP001139450"/>
    </source>
</evidence>
<dbReference type="AlphaFoldDB" id="A0A9X2B7V9"/>
<feature type="signal peptide" evidence="2">
    <location>
        <begin position="1"/>
        <end position="24"/>
    </location>
</feature>